<evidence type="ECO:0000313" key="3">
    <source>
        <dbReference type="Proteomes" id="UP001189429"/>
    </source>
</evidence>
<feature type="region of interest" description="Disordered" evidence="1">
    <location>
        <begin position="1"/>
        <end position="205"/>
    </location>
</feature>
<feature type="compositionally biased region" description="Low complexity" evidence="1">
    <location>
        <begin position="1"/>
        <end position="36"/>
    </location>
</feature>
<reference evidence="2" key="1">
    <citation type="submission" date="2023-10" db="EMBL/GenBank/DDBJ databases">
        <authorList>
            <person name="Chen Y."/>
            <person name="Shah S."/>
            <person name="Dougan E. K."/>
            <person name="Thang M."/>
            <person name="Chan C."/>
        </authorList>
    </citation>
    <scope>NUCLEOTIDE SEQUENCE [LARGE SCALE GENOMIC DNA]</scope>
</reference>
<dbReference type="Proteomes" id="UP001189429">
    <property type="component" value="Unassembled WGS sequence"/>
</dbReference>
<comment type="caution">
    <text evidence="2">The sequence shown here is derived from an EMBL/GenBank/DDBJ whole genome shotgun (WGS) entry which is preliminary data.</text>
</comment>
<gene>
    <name evidence="2" type="ORF">PCOR1329_LOCUS49429</name>
</gene>
<sequence length="438" mass="45868">APGAHEAAARALAAAPGAREAAPAAGARGPAPSSPGAGAGEGARDGLLDDHERPGCGVDLQDCDPREGGGQLRPQLQEQPAIRGRPPGRRPAGLRGGGRRGAVAAPAGSRRPAGVTAGTAAGGAAEPCGGRRRGRARPHLPHGRDQGEVAVGGRRGLRRGLRGAGGQRGPRQGVGELQDQGGAPARLRRGPAEGEGAAGQVQQGPLRRLRRREGRVLGRVLAGRFYGRVQEDRQRQRCQHSVWGGDRVRGAGLQPGAARPALGPGPRWRARPGGRLLGALQRGLPRHVDRRMRCPEGLRLLRPLRRATGGEVPELRLLHGPRGRAGRHAGVVSGELRQHVGLRGSVRLLEVVGAAPGEARAGLPRRALPPAVGPGLAAPHRGQANWHRLEQWLRPGPVPHPRQRQGVLLRGQHPAPPDGRLRPARSPWLGVRLGARLL</sequence>
<keyword evidence="3" id="KW-1185">Reference proteome</keyword>
<feature type="non-terminal residue" evidence="2">
    <location>
        <position position="438"/>
    </location>
</feature>
<proteinExistence type="predicted"/>
<feature type="compositionally biased region" description="Low complexity" evidence="1">
    <location>
        <begin position="101"/>
        <end position="128"/>
    </location>
</feature>
<evidence type="ECO:0000256" key="1">
    <source>
        <dbReference type="SAM" id="MobiDB-lite"/>
    </source>
</evidence>
<feature type="compositionally biased region" description="Low complexity" evidence="1">
    <location>
        <begin position="80"/>
        <end position="93"/>
    </location>
</feature>
<organism evidence="2 3">
    <name type="scientific">Prorocentrum cordatum</name>
    <dbReference type="NCBI Taxonomy" id="2364126"/>
    <lineage>
        <taxon>Eukaryota</taxon>
        <taxon>Sar</taxon>
        <taxon>Alveolata</taxon>
        <taxon>Dinophyceae</taxon>
        <taxon>Prorocentrales</taxon>
        <taxon>Prorocentraceae</taxon>
        <taxon>Prorocentrum</taxon>
    </lineage>
</organism>
<protein>
    <submittedName>
        <fullName evidence="2">Uncharacterized protein</fullName>
    </submittedName>
</protein>
<dbReference type="EMBL" id="CAUYUJ010015982">
    <property type="protein sequence ID" value="CAK0860469.1"/>
    <property type="molecule type" value="Genomic_DNA"/>
</dbReference>
<evidence type="ECO:0000313" key="2">
    <source>
        <dbReference type="EMBL" id="CAK0860469.1"/>
    </source>
</evidence>
<feature type="compositionally biased region" description="Basic residues" evidence="1">
    <location>
        <begin position="130"/>
        <end position="141"/>
    </location>
</feature>
<name>A0ABN9UN97_9DINO</name>
<feature type="non-terminal residue" evidence="2">
    <location>
        <position position="1"/>
    </location>
</feature>
<feature type="compositionally biased region" description="Basic and acidic residues" evidence="1">
    <location>
        <begin position="42"/>
        <end position="54"/>
    </location>
</feature>
<feature type="compositionally biased region" description="Low complexity" evidence="1">
    <location>
        <begin position="194"/>
        <end position="205"/>
    </location>
</feature>
<accession>A0ABN9UN97</accession>